<dbReference type="Pfam" id="PF01522">
    <property type="entry name" value="Polysacc_deac_1"/>
    <property type="match status" value="1"/>
</dbReference>
<dbReference type="Gene3D" id="3.20.20.370">
    <property type="entry name" value="Glycoside hydrolase/deacetylase"/>
    <property type="match status" value="1"/>
</dbReference>
<reference evidence="4" key="1">
    <citation type="journal article" date="2019" name="Int. J. Syst. Evol. Microbiol.">
        <title>The Global Catalogue of Microorganisms (GCM) 10K type strain sequencing project: providing services to taxonomists for standard genome sequencing and annotation.</title>
        <authorList>
            <consortium name="The Broad Institute Genomics Platform"/>
            <consortium name="The Broad Institute Genome Sequencing Center for Infectious Disease"/>
            <person name="Wu L."/>
            <person name="Ma J."/>
        </authorList>
    </citation>
    <scope>NUCLEOTIDE SEQUENCE [LARGE SCALE GENOMIC DNA]</scope>
    <source>
        <strain evidence="4">CCUG 58938</strain>
    </source>
</reference>
<organism evidence="3 4">
    <name type="scientific">Ohtaekwangia kribbensis</name>
    <dbReference type="NCBI Taxonomy" id="688913"/>
    <lineage>
        <taxon>Bacteria</taxon>
        <taxon>Pseudomonadati</taxon>
        <taxon>Bacteroidota</taxon>
        <taxon>Cytophagia</taxon>
        <taxon>Cytophagales</taxon>
        <taxon>Fulvivirgaceae</taxon>
        <taxon>Ohtaekwangia</taxon>
    </lineage>
</organism>
<name>A0ABW3K5V6_9BACT</name>
<keyword evidence="1" id="KW-0732">Signal</keyword>
<dbReference type="RefSeq" id="WP_377579771.1">
    <property type="nucleotide sequence ID" value="NZ_JBHTKA010000004.1"/>
</dbReference>
<dbReference type="PROSITE" id="PS51677">
    <property type="entry name" value="NODB"/>
    <property type="match status" value="1"/>
</dbReference>
<evidence type="ECO:0000313" key="4">
    <source>
        <dbReference type="Proteomes" id="UP001597112"/>
    </source>
</evidence>
<keyword evidence="4" id="KW-1185">Reference proteome</keyword>
<dbReference type="EMBL" id="JBHTKA010000004">
    <property type="protein sequence ID" value="MFD1000362.1"/>
    <property type="molecule type" value="Genomic_DNA"/>
</dbReference>
<proteinExistence type="predicted"/>
<feature type="chain" id="PRO_5047030036" evidence="1">
    <location>
        <begin position="21"/>
        <end position="275"/>
    </location>
</feature>
<dbReference type="PANTHER" id="PTHR10587:SF134">
    <property type="entry name" value="SECRETED PROTEIN"/>
    <property type="match status" value="1"/>
</dbReference>
<feature type="domain" description="NodB homology" evidence="2">
    <location>
        <begin position="69"/>
        <end position="264"/>
    </location>
</feature>
<evidence type="ECO:0000313" key="3">
    <source>
        <dbReference type="EMBL" id="MFD1000362.1"/>
    </source>
</evidence>
<dbReference type="PANTHER" id="PTHR10587">
    <property type="entry name" value="GLYCOSYL TRANSFERASE-RELATED"/>
    <property type="match status" value="1"/>
</dbReference>
<dbReference type="SUPFAM" id="SSF88713">
    <property type="entry name" value="Glycoside hydrolase/deacetylase"/>
    <property type="match status" value="1"/>
</dbReference>
<protein>
    <submittedName>
        <fullName evidence="3">Polysaccharide deacetylase family protein</fullName>
    </submittedName>
</protein>
<evidence type="ECO:0000259" key="2">
    <source>
        <dbReference type="PROSITE" id="PS51677"/>
    </source>
</evidence>
<comment type="caution">
    <text evidence="3">The sequence shown here is derived from an EMBL/GenBank/DDBJ whole genome shotgun (WGS) entry which is preliminary data.</text>
</comment>
<accession>A0ABW3K5V6</accession>
<sequence>MRTWIISTLLLMLAVTQLHAQFFNERTLKEDSAYAKLKAGIVERFKHASPGPFGAFVKGVDEDIVTDKKVMALTFDACGGPHGSGYDEELINFLRANKIPATLFLSGLWIDAHPDKVKELAADPLFEIENHGLTHHPCAVAGETMYGIHGTGNVGQAVDEIEMNARKIEAITSRKPIFYRSATATTDEACAAIANSLYETIISYDLLSGDAVAGTPASVIKANLLNGARHGAIVIMHMNHPEWNGAEALKQALPIWQQQGFTFVKLELHPLKGKK</sequence>
<evidence type="ECO:0000256" key="1">
    <source>
        <dbReference type="SAM" id="SignalP"/>
    </source>
</evidence>
<gene>
    <name evidence="3" type="ORF">ACFQ21_13650</name>
</gene>
<dbReference type="InterPro" id="IPR002509">
    <property type="entry name" value="NODB_dom"/>
</dbReference>
<feature type="signal peptide" evidence="1">
    <location>
        <begin position="1"/>
        <end position="20"/>
    </location>
</feature>
<dbReference type="Proteomes" id="UP001597112">
    <property type="component" value="Unassembled WGS sequence"/>
</dbReference>
<dbReference type="InterPro" id="IPR011330">
    <property type="entry name" value="Glyco_hydro/deAcase_b/a-brl"/>
</dbReference>
<dbReference type="InterPro" id="IPR050248">
    <property type="entry name" value="Polysacc_deacetylase_ArnD"/>
</dbReference>